<evidence type="ECO:0008006" key="9">
    <source>
        <dbReference type="Google" id="ProtNLM"/>
    </source>
</evidence>
<feature type="domain" description="KNTC1 first ARM-repeats" evidence="6">
    <location>
        <begin position="445"/>
        <end position="641"/>
    </location>
</feature>
<keyword evidence="2" id="KW-0813">Transport</keyword>
<comment type="caution">
    <text evidence="7">The sequence shown here is derived from an EMBL/GenBank/DDBJ whole genome shotgun (WGS) entry which is preliminary data.</text>
</comment>
<dbReference type="EMBL" id="JBCNJP010000015">
    <property type="protein sequence ID" value="KAK9066488.1"/>
    <property type="molecule type" value="Genomic_DNA"/>
</dbReference>
<dbReference type="InterPro" id="IPR036322">
    <property type="entry name" value="WD40_repeat_dom_sf"/>
</dbReference>
<dbReference type="GO" id="GO:0015031">
    <property type="term" value="P:protein transport"/>
    <property type="evidence" value="ECO:0007669"/>
    <property type="project" value="UniProtKB-KW"/>
</dbReference>
<keyword evidence="3" id="KW-0256">Endoplasmic reticulum</keyword>
<organism evidence="7 8">
    <name type="scientific">Deinandra increscens subsp. villosa</name>
    <dbReference type="NCBI Taxonomy" id="3103831"/>
    <lineage>
        <taxon>Eukaryota</taxon>
        <taxon>Viridiplantae</taxon>
        <taxon>Streptophyta</taxon>
        <taxon>Embryophyta</taxon>
        <taxon>Tracheophyta</taxon>
        <taxon>Spermatophyta</taxon>
        <taxon>Magnoliopsida</taxon>
        <taxon>eudicotyledons</taxon>
        <taxon>Gunneridae</taxon>
        <taxon>Pentapetalae</taxon>
        <taxon>asterids</taxon>
        <taxon>campanulids</taxon>
        <taxon>Asterales</taxon>
        <taxon>Asteraceae</taxon>
        <taxon>Asteroideae</taxon>
        <taxon>Heliantheae alliance</taxon>
        <taxon>Madieae</taxon>
        <taxon>Madiinae</taxon>
        <taxon>Deinandra</taxon>
    </lineage>
</organism>
<evidence type="ECO:0000313" key="7">
    <source>
        <dbReference type="EMBL" id="KAK9066488.1"/>
    </source>
</evidence>
<feature type="domain" description="Sec39" evidence="5">
    <location>
        <begin position="2282"/>
        <end position="2583"/>
    </location>
</feature>
<evidence type="ECO:0000256" key="3">
    <source>
        <dbReference type="ARBA" id="ARBA00022824"/>
    </source>
</evidence>
<dbReference type="Pfam" id="PF24520">
    <property type="entry name" value="ARM_KNTC1_1st"/>
    <property type="match status" value="2"/>
</dbReference>
<dbReference type="PANTHER" id="PTHR15922">
    <property type="entry name" value="NEUROBLASTOMA-AMPLIFIED SEQUENCE"/>
    <property type="match status" value="1"/>
</dbReference>
<dbReference type="GO" id="GO:0006890">
    <property type="term" value="P:retrograde vesicle-mediated transport, Golgi to endoplasmic reticulum"/>
    <property type="evidence" value="ECO:0007669"/>
    <property type="project" value="InterPro"/>
</dbReference>
<proteinExistence type="predicted"/>
<dbReference type="InterPro" id="IPR055403">
    <property type="entry name" value="ARM_KNTC1_1st"/>
</dbReference>
<dbReference type="Proteomes" id="UP001408789">
    <property type="component" value="Unassembled WGS sequence"/>
</dbReference>
<evidence type="ECO:0000259" key="5">
    <source>
        <dbReference type="Pfam" id="PF08314"/>
    </source>
</evidence>
<dbReference type="GO" id="GO:0070939">
    <property type="term" value="C:Dsl1/NZR complex"/>
    <property type="evidence" value="ECO:0007669"/>
    <property type="project" value="TreeGrafter"/>
</dbReference>
<evidence type="ECO:0000256" key="1">
    <source>
        <dbReference type="ARBA" id="ARBA00004240"/>
    </source>
</evidence>
<dbReference type="GO" id="GO:0000149">
    <property type="term" value="F:SNARE binding"/>
    <property type="evidence" value="ECO:0007669"/>
    <property type="project" value="TreeGrafter"/>
</dbReference>
<dbReference type="Pfam" id="PF08314">
    <property type="entry name" value="Sec39"/>
    <property type="match status" value="2"/>
</dbReference>
<name>A0AAP0D8A0_9ASTR</name>
<keyword evidence="8" id="KW-1185">Reference proteome</keyword>
<gene>
    <name evidence="7" type="ORF">SSX86_013811</name>
</gene>
<evidence type="ECO:0000256" key="4">
    <source>
        <dbReference type="ARBA" id="ARBA00022927"/>
    </source>
</evidence>
<reference evidence="7 8" key="1">
    <citation type="submission" date="2024-04" db="EMBL/GenBank/DDBJ databases">
        <title>The reference genome of an endangered Asteraceae, Deinandra increscens subsp. villosa, native to the Central Coast of California.</title>
        <authorList>
            <person name="Guilliams M."/>
            <person name="Hasenstab-Lehman K."/>
            <person name="Meyer R."/>
            <person name="Mcevoy S."/>
        </authorList>
    </citation>
    <scope>NUCLEOTIDE SEQUENCE [LARGE SCALE GENOMIC DNA]</scope>
    <source>
        <tissue evidence="7">Leaf</tissue>
    </source>
</reference>
<evidence type="ECO:0000313" key="8">
    <source>
        <dbReference type="Proteomes" id="UP001408789"/>
    </source>
</evidence>
<sequence length="3770" mass="426468">MDIEGERRSDSQVLYETRHHASRPYSYSYPPIHQELNESTKGGFLRLLSSKGLREFKEKWTTNRHPQKLSKWTSIFVSPSGEHVAVAVGNEITILQRDDNYQEPCGIYNSNSPITFMFGAWSEDHDILGVFDNTDTLYFIRANGEEITRITKQHLTMPLPIINFVIHDKNDMKKSCLCTFSILASDGSVHDIEISQDPSASISTMSSPNLGSLLHKQFPQNVCCCGYHLDSSFLAVVSSAVSITSTSTAVIGPYNISLWKWCRRSGLQQVASAEFEGLYTKTKGYTDQVSSPKVQFSPQKQFVATLDLRGYLIIYKLNEEDLLSEVHFKEKNELNNIIDFTWWIDHIIVIADRSGKITMFDINSGVKVLENDYQYSLPILEQVSTSPGCIFILESKSSEKNFEPSDLVLSEPVTVEKYKQFDSGKLHWSLISFSKRSVQEFYDILIASQQFEDAVKLADHHGLDKDEVLKAQWLHSLQGTSEINMFLSLIKDQDFVLSECVDRVGPTENAVRALLAYGLRLTNSYIFSEVEDEKASPNWDFRLARLKMLQFKDRLETFLGINMGRFSAQDYSKFRSLPIIKAATTLAESGKIGALNLLFKRHPYSISPCMLEVLAAIPETVPVQTYGQLLPGCFPHQVTSVREEDWVEHERMVNYINSLPENHETAIQIRTEPIVKLLMGYKWPSANELSVWYKHRALEMDTLSGQLDNSLSLVDFACRKGINELQKFHDLISYLHQLIYSDDDDDHDMNFSTSLATWEQLSDYEKFKMMLKGFNEENIIKRLRERALLFMRKKFGDEMVDDTVDSFLVRWMKEIAMENKIEVCLVVIEEGCKDFLGNRIFRNEAEAVGCAIQCLYLCTATDKWSTMASILFKVPHLHGYEVEGLKKQLKLAEGHVEAGRLLTLYQVPKPIAFFLEAESDSKSVKQVLRLILSKFIRRQPGRTDADWANMWRDFQSLQEKAFPFVDLEYMLIEFCRGLLKAGKFSLARNYLKGSGSVALPTEKAENIIILAAREYFFSAPSLSCSEIWKAKECLNILPSSRNVMRELDIIDALTVKLPRLGVNILPMQFRQIKDPMEIIKLAITTQSGAYLNVDELIEIAKLLGLNSQDEISSVQEAIAREAAVAGDLQLAFDLCLLMAKKGHGPVWDLCTAIARGPALENMDINSRKQLLGFALSHCDKDSIGELLHAWKDLDMQSQCEKLTILTGKKVPELSGHDMVDLMDSSGQANMNLYGGKNTHFTTVKTTLSDIADLLSVTNASDFDSLLKENGKVLTFVALCLPWLLELSQEAENGNKFLGTQAMATVFSWLARNDFSPKDNLIASLAKTVMVPPVTEEEDILGCSFLLNLNDAFYGVQIIEEQVRSREDYNEICSMMNLGMIYSMLHNSSGECEGPAQRRELLLRKFQEKYTTLSSDERNKIDQAQSSFWREWKLKLEEQKRVADHTRAIEQIIPGIETTRFLAGDVNYMESVVFDFIDSVKTEKKKILKDVLSLASDYGLDQTKVLADLSNINAVRSENPAQFLWFGTLFPYQRSNGPPQHRSEVAITVCPSAALPLRDLIQIPLNRCTFSILASDGSVHDIEISQDPSASISTMSSPNLGSLLHKQFPQNVCCCGYHLDSSFLAVVSSAVSITSTSTAVIGPYNISLWKWCRQSGLQQVASAEFEGLYTKTKGYTDQVSSPKVQFSPQKQFVATLDLRGYLMIYKLNEEDLLSEVHFKEKNELNNIIDFTWWIDHIIVIADRSGKITMFDINSGVKVLENDYQYSLPILEQVSTSPGCIFILESKSSAKNFEPSDLVLSEPVTVEKYKQFDSGKLHWSLISFSKRSVQEFYDILIASQQFEDAVKLADHHGLDKDEVLKAQWLHSLQGTSEINMFLSLIKDQDFVLSECVDRVGPTENAVRALLAYGVRLTNSYIFSEVEDEKASPNWDFRLARLKMLQFKDRLETFLGINMGRFSAQDYSKFRSLPIKKAATTLAESGKIGALNLLFKRHPYSISPCMLEVLAAIPETVPVQTYGQLLPGCFPHQVTSVREGDWVEHERMVNYIKSLPENHETAIQIRTEPIVNQLMGYKWPTANELSVWYKHRALEMDTLSGQLDNSLSLVDFACRKGINELQKFHELVSYLHQLIYSDDDDDHDMNFSTSLATWEQLSDYEKFKMMLKGFNEENIIKRLRERALLFMHKIFGDEMVDDTADSFLVRWMKEIAMENKIEVCLVVIEEGCKDFLGNSFFRNEAEAVGCAIQCLYLCTATDKWSTMASILFKVPHLHGYEVEGLKKQLRLAEGHVEAGRLLTLYQVPKPIAFFLEAESDSKSVKQVLRLILSKFIRRQPGRTDADWANMWRDFQSLQEKAFPFVDLEYMLIEFCRGLLKAGKFSLARNYLKGSGSVALPTEKAENIIILAAREYFFSAPSLSCSEIWKAKECLNILPSSRNVMRELDIIDALTVKLPRLGVNILPMQFRQIKDPMEIIKLAITTQSGAYLNVDELIEIAKLLGLNSQDEISSVQEAIAREAAVAGDLQLAFDLCLLMAKKGHGPVWDLCTAIARGPALENMDINSRKQLLGFALSHCDKDSISELLHAWKDLDMQSQCEKLTILTGKKVPELSGHDMVDLLDSSGQANMNLYGGKNPHFTTVKTTLSDIADLLSVTNTSDFDSLLKENGKVLTFVALCLPWLLELSQEAENGNKFLGTQAMVTVLSWLARNDFSPKDNLIASLAKTVMVPPVTEEEDILGCSFLLNLNDAFYGVQIIEEQVKSRQDYNEICSMMNLGMIYSMLHNSSGECEGSAQRRELLLRKFQEKYTTLSSDERNKIDQAQSSFWREWKLKLEEQKRVADHTRAIEQIIPGIETTRFLAGDVNYMESVVFDFIDSVKTEKKKILKDVLSLASDYGLDQTKVLLRFLCSTLLSNIWTTDDIKSEVTQFESKVLDSAKDVFETISISVYPEINGRDKQRLAYIYNLLSICFSKVENRKELLTVINPDPTHLTVDELDSFYKIMEQECSKLAFIEDLNFKNIAGLFGPNLVCVTDEVYTHVNDISVEPLAEMMKSLTRIYKDQVPEGLVPWQYVYGYYVSSSLTALENNAKSDVHFQDPETLRLFINQLESTYDRCKKYIELIAYPGASVMGIMKKFFKITPSVNDDFSNFSLDPNWKDDLLMLIHFWLRLIDDLQKFVSSDDLDGKFSPGCVMICLEAFVDLVKEGKISISEGWASIFAYINFGLVGDVYTEILNFCRSMVFAGCRFKAISYVYHTSISRFPPDTNLSSEIQRHYENIMDLPHLYMRILETVLKDLARGSHEHQYIYRVLSSLSELDGDFEELKSVRSTVWDQLARFSDDMEIPSKVRVHMLELMQYITALTTNLTSFSSELRVNVDPWVGWDSTGSVSLNRETAPDNEGAPISFTHTLVALKSSQLLSTISPNLEISPNDLSTVDSTVSCFVKISENVVSRSHIDVLIAVLGEWEGLFGNLSVKEEVKSSEQAPHGAGNDWGNDDWDEGWEDFQEEELGVKETSNVDNTLSVHSLHECWAMIFKKLASISEFSGILKIIDRPSLKGNGVLLSEDSTRHLTQSLLEADCFTALSMAGLLPYEKIQMECLDFVEDRLKQGNIPAPVLTDHGLFITLLSSGLISTIVTKPSYGTTFSYVNYLVGCFSRNCQEASVPKDGSGDHEKDVWSVFRTILLPCYLCELVKADQVMLAGLVVTKIMHTSVSLGLINVAEASLRRHLENQLEVIRGNSFKVEEIAVCEPLVNTVVGLSGRLENSINSALVLLSPKEDKR</sequence>
<evidence type="ECO:0000259" key="6">
    <source>
        <dbReference type="Pfam" id="PF24520"/>
    </source>
</evidence>
<evidence type="ECO:0000256" key="2">
    <source>
        <dbReference type="ARBA" id="ARBA00022448"/>
    </source>
</evidence>
<dbReference type="InterPro" id="IPR013244">
    <property type="entry name" value="Sec39_domain"/>
</dbReference>
<feature type="domain" description="Sec39" evidence="5">
    <location>
        <begin position="915"/>
        <end position="1194"/>
    </location>
</feature>
<dbReference type="SUPFAM" id="SSF50978">
    <property type="entry name" value="WD40 repeat-like"/>
    <property type="match status" value="2"/>
</dbReference>
<feature type="domain" description="KNTC1 first ARM-repeats" evidence="6">
    <location>
        <begin position="1834"/>
        <end position="2024"/>
    </location>
</feature>
<dbReference type="PANTHER" id="PTHR15922:SF2">
    <property type="entry name" value="NBAS SUBUNIT OF NRZ TETHERING COMPLEX"/>
    <property type="match status" value="1"/>
</dbReference>
<keyword evidence="4" id="KW-0653">Protein transport</keyword>
<protein>
    <recommendedName>
        <fullName evidence="9">Sec39 domain-containing protein</fullName>
    </recommendedName>
</protein>
<accession>A0AAP0D8A0</accession>
<comment type="subcellular location">
    <subcellularLocation>
        <location evidence="1">Endoplasmic reticulum</location>
    </subcellularLocation>
</comment>